<organism evidence="1 3">
    <name type="scientific">Medicago truncatula</name>
    <name type="common">Barrel medic</name>
    <name type="synonym">Medicago tribuloides</name>
    <dbReference type="NCBI Taxonomy" id="3880"/>
    <lineage>
        <taxon>Eukaryota</taxon>
        <taxon>Viridiplantae</taxon>
        <taxon>Streptophyta</taxon>
        <taxon>Embryophyta</taxon>
        <taxon>Tracheophyta</taxon>
        <taxon>Spermatophyta</taxon>
        <taxon>Magnoliopsida</taxon>
        <taxon>eudicotyledons</taxon>
        <taxon>Gunneridae</taxon>
        <taxon>Pentapetalae</taxon>
        <taxon>rosids</taxon>
        <taxon>fabids</taxon>
        <taxon>Fabales</taxon>
        <taxon>Fabaceae</taxon>
        <taxon>Papilionoideae</taxon>
        <taxon>50 kb inversion clade</taxon>
        <taxon>NPAAA clade</taxon>
        <taxon>Hologalegina</taxon>
        <taxon>IRL clade</taxon>
        <taxon>Trifolieae</taxon>
        <taxon>Medicago</taxon>
    </lineage>
</organism>
<evidence type="ECO:0000313" key="2">
    <source>
        <dbReference type="EnsemblPlants" id="KEH40201"/>
    </source>
</evidence>
<dbReference type="EMBL" id="CM001217">
    <property type="protein sequence ID" value="KEH40201.1"/>
    <property type="molecule type" value="Genomic_DNA"/>
</dbReference>
<dbReference type="Proteomes" id="UP000002051">
    <property type="component" value="Unassembled WGS sequence"/>
</dbReference>
<reference evidence="1 3" key="2">
    <citation type="journal article" date="2014" name="BMC Genomics">
        <title>An improved genome release (version Mt4.0) for the model legume Medicago truncatula.</title>
        <authorList>
            <person name="Tang H."/>
            <person name="Krishnakumar V."/>
            <person name="Bidwell S."/>
            <person name="Rosen B."/>
            <person name="Chan A."/>
            <person name="Zhou S."/>
            <person name="Gentzbittel L."/>
            <person name="Childs K.L."/>
            <person name="Yandell M."/>
            <person name="Gundlach H."/>
            <person name="Mayer K.F."/>
            <person name="Schwartz D.C."/>
            <person name="Town C.D."/>
        </authorList>
    </citation>
    <scope>GENOME REANNOTATION</scope>
    <source>
        <strain evidence="1">A17</strain>
        <strain evidence="2 3">cv. Jemalong A17</strain>
    </source>
</reference>
<dbReference type="EnsemblPlants" id="KEH40201">
    <property type="protein sequence ID" value="KEH40201"/>
    <property type="gene ID" value="MTR_1g023665"/>
</dbReference>
<evidence type="ECO:0000313" key="1">
    <source>
        <dbReference type="EMBL" id="KEH40201.1"/>
    </source>
</evidence>
<accession>A0A072VF17</accession>
<keyword evidence="3" id="KW-1185">Reference proteome</keyword>
<reference evidence="2" key="3">
    <citation type="submission" date="2015-04" db="UniProtKB">
        <authorList>
            <consortium name="EnsemblPlants"/>
        </authorList>
    </citation>
    <scope>IDENTIFICATION</scope>
    <source>
        <strain evidence="2">cv. Jemalong A17</strain>
    </source>
</reference>
<evidence type="ECO:0000313" key="3">
    <source>
        <dbReference type="Proteomes" id="UP000002051"/>
    </source>
</evidence>
<reference evidence="1 3" key="1">
    <citation type="journal article" date="2011" name="Nature">
        <title>The Medicago genome provides insight into the evolution of rhizobial symbioses.</title>
        <authorList>
            <person name="Young N.D."/>
            <person name="Debelle F."/>
            <person name="Oldroyd G.E."/>
            <person name="Geurts R."/>
            <person name="Cannon S.B."/>
            <person name="Udvardi M.K."/>
            <person name="Benedito V.A."/>
            <person name="Mayer K.F."/>
            <person name="Gouzy J."/>
            <person name="Schoof H."/>
            <person name="Van de Peer Y."/>
            <person name="Proost S."/>
            <person name="Cook D.R."/>
            <person name="Meyers B.C."/>
            <person name="Spannagl M."/>
            <person name="Cheung F."/>
            <person name="De Mita S."/>
            <person name="Krishnakumar V."/>
            <person name="Gundlach H."/>
            <person name="Zhou S."/>
            <person name="Mudge J."/>
            <person name="Bharti A.K."/>
            <person name="Murray J.D."/>
            <person name="Naoumkina M.A."/>
            <person name="Rosen B."/>
            <person name="Silverstein K.A."/>
            <person name="Tang H."/>
            <person name="Rombauts S."/>
            <person name="Zhao P.X."/>
            <person name="Zhou P."/>
            <person name="Barbe V."/>
            <person name="Bardou P."/>
            <person name="Bechner M."/>
            <person name="Bellec A."/>
            <person name="Berger A."/>
            <person name="Berges H."/>
            <person name="Bidwell S."/>
            <person name="Bisseling T."/>
            <person name="Choisne N."/>
            <person name="Couloux A."/>
            <person name="Denny R."/>
            <person name="Deshpande S."/>
            <person name="Dai X."/>
            <person name="Doyle J.J."/>
            <person name="Dudez A.M."/>
            <person name="Farmer A.D."/>
            <person name="Fouteau S."/>
            <person name="Franken C."/>
            <person name="Gibelin C."/>
            <person name="Gish J."/>
            <person name="Goldstein S."/>
            <person name="Gonzalez A.J."/>
            <person name="Green P.J."/>
            <person name="Hallab A."/>
            <person name="Hartog M."/>
            <person name="Hua A."/>
            <person name="Humphray S.J."/>
            <person name="Jeong D.H."/>
            <person name="Jing Y."/>
            <person name="Jocker A."/>
            <person name="Kenton S.M."/>
            <person name="Kim D.J."/>
            <person name="Klee K."/>
            <person name="Lai H."/>
            <person name="Lang C."/>
            <person name="Lin S."/>
            <person name="Macmil S.L."/>
            <person name="Magdelenat G."/>
            <person name="Matthews L."/>
            <person name="McCorrison J."/>
            <person name="Monaghan E.L."/>
            <person name="Mun J.H."/>
            <person name="Najar F.Z."/>
            <person name="Nicholson C."/>
            <person name="Noirot C."/>
            <person name="O'Bleness M."/>
            <person name="Paule C.R."/>
            <person name="Poulain J."/>
            <person name="Prion F."/>
            <person name="Qin B."/>
            <person name="Qu C."/>
            <person name="Retzel E.F."/>
            <person name="Riddle C."/>
            <person name="Sallet E."/>
            <person name="Samain S."/>
            <person name="Samson N."/>
            <person name="Sanders I."/>
            <person name="Saurat O."/>
            <person name="Scarpelli C."/>
            <person name="Schiex T."/>
            <person name="Segurens B."/>
            <person name="Severin A.J."/>
            <person name="Sherrier D.J."/>
            <person name="Shi R."/>
            <person name="Sims S."/>
            <person name="Singer S.R."/>
            <person name="Sinharoy S."/>
            <person name="Sterck L."/>
            <person name="Viollet A."/>
            <person name="Wang B.B."/>
            <person name="Wang K."/>
            <person name="Wang M."/>
            <person name="Wang X."/>
            <person name="Warfsmann J."/>
            <person name="Weissenbach J."/>
            <person name="White D.D."/>
            <person name="White J.D."/>
            <person name="Wiley G.B."/>
            <person name="Wincker P."/>
            <person name="Xing Y."/>
            <person name="Yang L."/>
            <person name="Yao Z."/>
            <person name="Ying F."/>
            <person name="Zhai J."/>
            <person name="Zhou L."/>
            <person name="Zuber A."/>
            <person name="Denarie J."/>
            <person name="Dixon R.A."/>
            <person name="May G.D."/>
            <person name="Schwartz D.C."/>
            <person name="Rogers J."/>
            <person name="Quetier F."/>
            <person name="Town C.D."/>
            <person name="Roe B.A."/>
        </authorList>
    </citation>
    <scope>NUCLEOTIDE SEQUENCE [LARGE SCALE GENOMIC DNA]</scope>
    <source>
        <strain evidence="1">A17</strain>
        <strain evidence="2 3">cv. Jemalong A17</strain>
    </source>
</reference>
<sequence length="90" mass="10637">MTSNFKTAHFLPKESSNVESILIEPSSKINYDLIEEKLEKNSEREKKREAWGTVEFAWVLNNNGEEKKEEKIANRLDPRAEICWRLKQEN</sequence>
<dbReference type="AlphaFoldDB" id="A0A072VF17"/>
<name>A0A072VF17_MEDTR</name>
<dbReference type="HOGENOM" id="CLU_2444132_0_0_1"/>
<protein>
    <submittedName>
        <fullName evidence="1 2">Uncharacterized protein</fullName>
    </submittedName>
</protein>
<proteinExistence type="predicted"/>
<gene>
    <name evidence="1" type="ordered locus">MTR_1g023665</name>
</gene>